<comment type="caution">
    <text evidence="2">The sequence shown here is derived from an EMBL/GenBank/DDBJ whole genome shotgun (WGS) entry which is preliminary data.</text>
</comment>
<evidence type="ECO:0000313" key="2">
    <source>
        <dbReference type="EMBL" id="EID80208.1"/>
    </source>
</evidence>
<proteinExistence type="predicted"/>
<dbReference type="RefSeq" id="WP_007296800.1">
    <property type="nucleotide sequence ID" value="NZ_AJJH01000039.1"/>
</dbReference>
<evidence type="ECO:0000256" key="1">
    <source>
        <dbReference type="SAM" id="MobiDB-lite"/>
    </source>
</evidence>
<dbReference type="AlphaFoldDB" id="I0WUZ2"/>
<reference evidence="2 3" key="1">
    <citation type="journal article" date="2012" name="J. Bacteriol.">
        <title>Draft genome sequence of the nitrophenol-degrading actinomycete Rhodococcus imtechensis RKJ300.</title>
        <authorList>
            <person name="Vikram S."/>
            <person name="Kumar S."/>
            <person name="Subramanian S."/>
            <person name="Raghava G.P."/>
        </authorList>
    </citation>
    <scope>NUCLEOTIDE SEQUENCE [LARGE SCALE GENOMIC DNA]</scope>
    <source>
        <strain evidence="2 3">RKJ300</strain>
    </source>
</reference>
<accession>I0WUZ2</accession>
<evidence type="ECO:0000313" key="3">
    <source>
        <dbReference type="Proteomes" id="UP000006447"/>
    </source>
</evidence>
<dbReference type="InterPro" id="IPR036388">
    <property type="entry name" value="WH-like_DNA-bd_sf"/>
</dbReference>
<dbReference type="PATRIC" id="fig|1165867.3.peg.1685"/>
<dbReference type="Gene3D" id="1.10.10.10">
    <property type="entry name" value="Winged helix-like DNA-binding domain superfamily/Winged helix DNA-binding domain"/>
    <property type="match status" value="1"/>
</dbReference>
<dbReference type="Proteomes" id="UP000006447">
    <property type="component" value="Unassembled WGS sequence"/>
</dbReference>
<protein>
    <submittedName>
        <fullName evidence="2">Uncharacterized protein</fullName>
    </submittedName>
</protein>
<dbReference type="EMBL" id="AJJH01000039">
    <property type="protein sequence ID" value="EID80208.1"/>
    <property type="molecule type" value="Genomic_DNA"/>
</dbReference>
<organism evidence="2 3">
    <name type="scientific">Rhodococcus opacus RKJ300 = JCM 13270</name>
    <dbReference type="NCBI Taxonomy" id="1165867"/>
    <lineage>
        <taxon>Bacteria</taxon>
        <taxon>Bacillati</taxon>
        <taxon>Actinomycetota</taxon>
        <taxon>Actinomycetes</taxon>
        <taxon>Mycobacteriales</taxon>
        <taxon>Nocardiaceae</taxon>
        <taxon>Rhodococcus</taxon>
    </lineage>
</organism>
<name>I0WUZ2_RHOOP</name>
<sequence>MSETPHNYHPHRPLFNRPQNPALPTPAELARDLEAAELHAAGCTYQQIADRLGWKTRSGAYRAVWRGWDRNPPCAPAPAQERQEDALMMRVQEGSTYQEIAEALGYASRGNAWRAVRRALDRANARDTAG</sequence>
<gene>
    <name evidence="2" type="ORF">W59_08339</name>
</gene>
<feature type="region of interest" description="Disordered" evidence="1">
    <location>
        <begin position="1"/>
        <end position="25"/>
    </location>
</feature>